<dbReference type="SMART" id="SM01266">
    <property type="entry name" value="Mac"/>
    <property type="match status" value="1"/>
</dbReference>
<dbReference type="AlphaFoldDB" id="A0AAD5LMY5"/>
<dbReference type="GO" id="GO:0016491">
    <property type="term" value="F:oxidoreductase activity"/>
    <property type="evidence" value="ECO:0007669"/>
    <property type="project" value="UniProtKB-KW"/>
</dbReference>
<dbReference type="InterPro" id="IPR011004">
    <property type="entry name" value="Trimer_LpxA-like_sf"/>
</dbReference>
<dbReference type="InterPro" id="IPR024688">
    <property type="entry name" value="Mac_dom"/>
</dbReference>
<dbReference type="InterPro" id="IPR002355">
    <property type="entry name" value="Cu_oxidase_Cu_BS"/>
</dbReference>
<comment type="similarity">
    <text evidence="2">Belongs to the multicopper oxidase family.</text>
</comment>
<dbReference type="Gene3D" id="2.160.10.10">
    <property type="entry name" value="Hexapeptide repeat proteins"/>
    <property type="match status" value="1"/>
</dbReference>
<sequence>MAVRRLLATLSACAAMLLLPTCTAHDDYLPLRQPEVIESPCVKRWSSFGAYFGADADGKGRHRPIALENEPSELHVNLTVRLDRFESRYVGFNTRTYNGRFPPPTIKVCPGDKLIVRVVNALGDGSSNMTNLHVHGMHVSPKGHHDNVLKSIEPGADRVYEYDIRPDHPAGTFWYHPHSHGLVNTQLSGLMAGSLIVADRPGDFPTEIAAMDDLVLILQGICVENCHLRYDSIVHALNNDYDDEDGDGDGDDASADDASDEFPIDLRVDRNSPLNDTSLLHVYVNGQYLPEIHMKPGELKRLRYINAIPNNVAELVAPGCEMHVLARDGVYVRAPAQKGVVVMPPGSRADVAVRCAKAGTFFVETESSPKRNHLLGQVGRHRVPSQKIVSLRVLGDDDVKMAMPEALPKPPVYMSDLQRLGTPLSDRNRYNYEFSVWMDAKDGVTYGVNQRKFHHEFVNHTMHVDEPQEWELSVRGYGPECAHMNDPEPMDHRSNLDFPMDKMLDAQAQMKHDASMPMPGHKMHCHAMTHPFHMHGSHFQITRVDKSIDPDELLFGVGEWRDTIPLYKSNVQIRFTPRRHMLGRILTHCHFAAHSDNGMAQLIEKREYSPITWADATVSPIALCCKIASAAAVEHLRHQRPHTPPSAPFNCALDTMATEKQKMIKGELYNALDPELEEDRKRIRSLVQQFNDASAYSPESVALMGEMLGSKGEKVIIEAPFRCDYGYNIHLGDSVFMNFNCVLLDVCEIRIGARTLLGPGVQVYTASHPLDPEVRKAGLENGRPVTIEEDVWIGGNAIILPGVRIGRGAVVGAGSVVTKDVPPMSVVAGNPARFIKHVVPPQE</sequence>
<dbReference type="Proteomes" id="UP001209570">
    <property type="component" value="Unassembled WGS sequence"/>
</dbReference>
<dbReference type="InterPro" id="IPR051159">
    <property type="entry name" value="Hexapeptide_acetyltransf"/>
</dbReference>
<keyword evidence="4" id="KW-0479">Metal-binding</keyword>
<dbReference type="Pfam" id="PF07731">
    <property type="entry name" value="Cu-oxidase_2"/>
    <property type="match status" value="1"/>
</dbReference>
<evidence type="ECO:0000256" key="4">
    <source>
        <dbReference type="ARBA" id="ARBA00022723"/>
    </source>
</evidence>
<dbReference type="EMBL" id="JAKCXM010000066">
    <property type="protein sequence ID" value="KAJ0404249.1"/>
    <property type="molecule type" value="Genomic_DNA"/>
</dbReference>
<dbReference type="InterPro" id="IPR011706">
    <property type="entry name" value="Cu-oxidase_C"/>
</dbReference>
<gene>
    <name evidence="8" type="ORF">P43SY_000649</name>
</gene>
<dbReference type="GO" id="GO:0016407">
    <property type="term" value="F:acetyltransferase activity"/>
    <property type="evidence" value="ECO:0007669"/>
    <property type="project" value="InterPro"/>
</dbReference>
<dbReference type="InterPro" id="IPR011707">
    <property type="entry name" value="Cu-oxidase-like_N"/>
</dbReference>
<dbReference type="GO" id="GO:0005507">
    <property type="term" value="F:copper ion binding"/>
    <property type="evidence" value="ECO:0007669"/>
    <property type="project" value="InterPro"/>
</dbReference>
<evidence type="ECO:0000256" key="5">
    <source>
        <dbReference type="ARBA" id="ARBA00023002"/>
    </source>
</evidence>
<dbReference type="Pfam" id="PF07732">
    <property type="entry name" value="Cu-oxidase_3"/>
    <property type="match status" value="1"/>
</dbReference>
<dbReference type="FunFam" id="2.160.10.10:FF:000008">
    <property type="entry name" value="Maltose O-acetyltransferase"/>
    <property type="match status" value="1"/>
</dbReference>
<evidence type="ECO:0000256" key="1">
    <source>
        <dbReference type="ARBA" id="ARBA00007274"/>
    </source>
</evidence>
<keyword evidence="6" id="KW-0732">Signal</keyword>
<dbReference type="Pfam" id="PF12464">
    <property type="entry name" value="Mac"/>
    <property type="match status" value="1"/>
</dbReference>
<organism evidence="8 9">
    <name type="scientific">Pythium insidiosum</name>
    <name type="common">Pythiosis disease agent</name>
    <dbReference type="NCBI Taxonomy" id="114742"/>
    <lineage>
        <taxon>Eukaryota</taxon>
        <taxon>Sar</taxon>
        <taxon>Stramenopiles</taxon>
        <taxon>Oomycota</taxon>
        <taxon>Peronosporomycetes</taxon>
        <taxon>Pythiales</taxon>
        <taxon>Pythiaceae</taxon>
        <taxon>Pythium</taxon>
    </lineage>
</organism>
<accession>A0AAD5LMY5</accession>
<keyword evidence="3" id="KW-0808">Transferase</keyword>
<evidence type="ECO:0000313" key="9">
    <source>
        <dbReference type="Proteomes" id="UP001209570"/>
    </source>
</evidence>
<keyword evidence="5" id="KW-0560">Oxidoreductase</keyword>
<proteinExistence type="inferred from homology"/>
<name>A0AAD5LMY5_PYTIN</name>
<evidence type="ECO:0000256" key="3">
    <source>
        <dbReference type="ARBA" id="ARBA00022679"/>
    </source>
</evidence>
<feature type="signal peptide" evidence="6">
    <location>
        <begin position="1"/>
        <end position="24"/>
    </location>
</feature>
<reference evidence="8" key="1">
    <citation type="submission" date="2021-12" db="EMBL/GenBank/DDBJ databases">
        <title>Prjna785345.</title>
        <authorList>
            <person name="Rujirawat T."/>
            <person name="Krajaejun T."/>
        </authorList>
    </citation>
    <scope>NUCLEOTIDE SEQUENCE</scope>
    <source>
        <strain evidence="8">Pi057C3</strain>
    </source>
</reference>
<dbReference type="Pfam" id="PF14602">
    <property type="entry name" value="Hexapep_2"/>
    <property type="match status" value="1"/>
</dbReference>
<evidence type="ECO:0000259" key="7">
    <source>
        <dbReference type="SMART" id="SM01266"/>
    </source>
</evidence>
<dbReference type="PROSITE" id="PS00080">
    <property type="entry name" value="MULTICOPPER_OXIDASE2"/>
    <property type="match status" value="1"/>
</dbReference>
<dbReference type="InterPro" id="IPR018357">
    <property type="entry name" value="Hexapep_transf_CS"/>
</dbReference>
<feature type="domain" description="Maltose/galactoside acetyltransferase" evidence="7">
    <location>
        <begin position="660"/>
        <end position="713"/>
    </location>
</feature>
<dbReference type="CDD" id="cd13853">
    <property type="entry name" value="CuRO_1_Tth-MCO_like"/>
    <property type="match status" value="1"/>
</dbReference>
<evidence type="ECO:0000256" key="2">
    <source>
        <dbReference type="ARBA" id="ARBA00010609"/>
    </source>
</evidence>
<dbReference type="PANTHER" id="PTHR23416">
    <property type="entry name" value="SIALIC ACID SYNTHASE-RELATED"/>
    <property type="match status" value="1"/>
</dbReference>
<evidence type="ECO:0000313" key="8">
    <source>
        <dbReference type="EMBL" id="KAJ0404249.1"/>
    </source>
</evidence>
<dbReference type="CDD" id="cd03357">
    <property type="entry name" value="LbH_MAT_GAT"/>
    <property type="match status" value="1"/>
</dbReference>
<comment type="caution">
    <text evidence="8">The sequence shown here is derived from an EMBL/GenBank/DDBJ whole genome shotgun (WGS) entry which is preliminary data.</text>
</comment>
<dbReference type="SUPFAM" id="SSF49503">
    <property type="entry name" value="Cupredoxins"/>
    <property type="match status" value="3"/>
</dbReference>
<evidence type="ECO:0000256" key="6">
    <source>
        <dbReference type="SAM" id="SignalP"/>
    </source>
</evidence>
<dbReference type="Gene3D" id="2.60.40.420">
    <property type="entry name" value="Cupredoxins - blue copper proteins"/>
    <property type="match status" value="3"/>
</dbReference>
<dbReference type="SUPFAM" id="SSF51161">
    <property type="entry name" value="Trimeric LpxA-like enzymes"/>
    <property type="match status" value="1"/>
</dbReference>
<feature type="chain" id="PRO_5042196906" description="Maltose/galactoside acetyltransferase domain-containing protein" evidence="6">
    <location>
        <begin position="25"/>
        <end position="843"/>
    </location>
</feature>
<dbReference type="PANTHER" id="PTHR23416:SF23">
    <property type="entry name" value="ACETYLTRANSFERASE C18B11.09C-RELATED"/>
    <property type="match status" value="1"/>
</dbReference>
<protein>
    <recommendedName>
        <fullName evidence="7">Maltose/galactoside acetyltransferase domain-containing protein</fullName>
    </recommendedName>
</protein>
<comment type="similarity">
    <text evidence="1">Belongs to the transferase hexapeptide repeat family.</text>
</comment>
<dbReference type="PROSITE" id="PS00101">
    <property type="entry name" value="HEXAPEP_TRANSFERASES"/>
    <property type="match status" value="1"/>
</dbReference>
<dbReference type="GO" id="GO:0008374">
    <property type="term" value="F:O-acyltransferase activity"/>
    <property type="evidence" value="ECO:0007669"/>
    <property type="project" value="TreeGrafter"/>
</dbReference>
<keyword evidence="9" id="KW-1185">Reference proteome</keyword>
<dbReference type="InterPro" id="IPR001451">
    <property type="entry name" value="Hexapep"/>
</dbReference>
<dbReference type="InterPro" id="IPR008972">
    <property type="entry name" value="Cupredoxin"/>
</dbReference>